<organism evidence="1 2">
    <name type="scientific">Symbiodinium pilosum</name>
    <name type="common">Dinoflagellate</name>
    <dbReference type="NCBI Taxonomy" id="2952"/>
    <lineage>
        <taxon>Eukaryota</taxon>
        <taxon>Sar</taxon>
        <taxon>Alveolata</taxon>
        <taxon>Dinophyceae</taxon>
        <taxon>Suessiales</taxon>
        <taxon>Symbiodiniaceae</taxon>
        <taxon>Symbiodinium</taxon>
    </lineage>
</organism>
<evidence type="ECO:0000313" key="2">
    <source>
        <dbReference type="Proteomes" id="UP000649617"/>
    </source>
</evidence>
<dbReference type="EMBL" id="CAJNIZ010037113">
    <property type="protein sequence ID" value="CAE7569579.1"/>
    <property type="molecule type" value="Genomic_DNA"/>
</dbReference>
<reference evidence="1" key="1">
    <citation type="submission" date="2021-02" db="EMBL/GenBank/DDBJ databases">
        <authorList>
            <person name="Dougan E. K."/>
            <person name="Rhodes N."/>
            <person name="Thang M."/>
            <person name="Chan C."/>
        </authorList>
    </citation>
    <scope>NUCLEOTIDE SEQUENCE</scope>
</reference>
<accession>A0A812UM15</accession>
<dbReference type="Proteomes" id="UP000649617">
    <property type="component" value="Unassembled WGS sequence"/>
</dbReference>
<name>A0A812UM15_SYMPI</name>
<proteinExistence type="predicted"/>
<feature type="non-terminal residue" evidence="1">
    <location>
        <position position="187"/>
    </location>
</feature>
<dbReference type="OrthoDB" id="421570at2759"/>
<keyword evidence="2" id="KW-1185">Reference proteome</keyword>
<comment type="caution">
    <text evidence="1">The sequence shown here is derived from an EMBL/GenBank/DDBJ whole genome shotgun (WGS) entry which is preliminary data.</text>
</comment>
<protein>
    <submittedName>
        <fullName evidence="1">CPK2 protein</fullName>
    </submittedName>
</protein>
<dbReference type="AlphaFoldDB" id="A0A812UM15"/>
<sequence>MLSHFGSFAPLNRAMDQFQTVLHSRRESFTCAALGINACPKAALAEAPVVRPLIDVVIVRCKEDVSWVLDWLARVLRDEWTPEVAGLQMRLLVYEKCFSTQTSEAEAMTGHQLIDQLLGLGALHPGSMVISLAEPVGFENVAYVHYCMSSQWRDSDFVVFLHGYPFDHTNEKMLDDLLRSMAQGTYS</sequence>
<evidence type="ECO:0000313" key="1">
    <source>
        <dbReference type="EMBL" id="CAE7569579.1"/>
    </source>
</evidence>
<gene>
    <name evidence="1" type="primary">CPK2</name>
    <name evidence="1" type="ORF">SPIL2461_LOCUS15331</name>
</gene>